<reference evidence="3" key="2">
    <citation type="submission" date="2013-12" db="EMBL/GenBank/DDBJ databases">
        <authorList>
            <person name="Yu Y."/>
            <person name="Lee S."/>
            <person name="de Baynast K."/>
            <person name="Wissotski M."/>
            <person name="Liu L."/>
            <person name="Talag J."/>
            <person name="Goicoechea J."/>
            <person name="Angelova A."/>
            <person name="Jetty R."/>
            <person name="Kudrna D."/>
            <person name="Golser W."/>
            <person name="Rivera L."/>
            <person name="Zhang J."/>
            <person name="Wing R."/>
        </authorList>
    </citation>
    <scope>NUCLEOTIDE SEQUENCE</scope>
</reference>
<dbReference type="PANTHER" id="PTHR31896">
    <property type="entry name" value="FAMILY REGULATORY PROTEIN, PUTATIVE (AFU_ORTHOLOGUE AFUA_3G14730)-RELATED"/>
    <property type="match status" value="1"/>
</dbReference>
<name>A0A0D9XPG6_9ORYZ</name>
<accession>A0A0D9XPG6</accession>
<keyword evidence="1" id="KW-0808">Transferase</keyword>
<dbReference type="AlphaFoldDB" id="A0A0D9XPG6"/>
<reference evidence="2 3" key="1">
    <citation type="submission" date="2012-08" db="EMBL/GenBank/DDBJ databases">
        <title>Oryza genome evolution.</title>
        <authorList>
            <person name="Wing R.A."/>
        </authorList>
    </citation>
    <scope>NUCLEOTIDE SEQUENCE</scope>
</reference>
<evidence type="ECO:0000313" key="2">
    <source>
        <dbReference type="EnsemblPlants" id="LPERR11G03700.1"/>
    </source>
</evidence>
<dbReference type="EnsemblPlants" id="LPERR11G03700.1">
    <property type="protein sequence ID" value="LPERR11G03700.1"/>
    <property type="gene ID" value="LPERR11G03700"/>
</dbReference>
<proteinExistence type="predicted"/>
<protein>
    <submittedName>
        <fullName evidence="2">Uncharacterized protein</fullName>
    </submittedName>
</protein>
<dbReference type="InterPro" id="IPR023213">
    <property type="entry name" value="CAT-like_dom_sf"/>
</dbReference>
<sequence>MHLTPWDLPLITIDYIQKGILLPNPSPEWEKTNAGGAAAAVEHLASSFARALGRFYPMASRLAAAAADDDPPSSITVSLCCNDSGAEFVHAVAHGVAVADIAIALYTPRVVWSFFPMNGMLAADAVVDCTLPVLAAQSIKKLKARANAEMSGESATISSLQSLLAHLWRGVCRARRLSSETETKYMLLIGCRGRIKGIPHAYLGNAVAARGMAAAWPAKPSFMMNANLVNDAGAMGTGSSPRFDVYGNDFGWGPPAAGRAEWPREQDRREADGVRGTRRRWRFCLAPDAVERLIADDDSEN</sequence>
<organism evidence="2 3">
    <name type="scientific">Leersia perrieri</name>
    <dbReference type="NCBI Taxonomy" id="77586"/>
    <lineage>
        <taxon>Eukaryota</taxon>
        <taxon>Viridiplantae</taxon>
        <taxon>Streptophyta</taxon>
        <taxon>Embryophyta</taxon>
        <taxon>Tracheophyta</taxon>
        <taxon>Spermatophyta</taxon>
        <taxon>Magnoliopsida</taxon>
        <taxon>Liliopsida</taxon>
        <taxon>Poales</taxon>
        <taxon>Poaceae</taxon>
        <taxon>BOP clade</taxon>
        <taxon>Oryzoideae</taxon>
        <taxon>Oryzeae</taxon>
        <taxon>Oryzinae</taxon>
        <taxon>Leersia</taxon>
    </lineage>
</organism>
<dbReference type="STRING" id="77586.A0A0D9XPG6"/>
<dbReference type="Proteomes" id="UP000032180">
    <property type="component" value="Chromosome 11"/>
</dbReference>
<dbReference type="Pfam" id="PF02458">
    <property type="entry name" value="Transferase"/>
    <property type="match status" value="2"/>
</dbReference>
<reference evidence="2" key="3">
    <citation type="submission" date="2015-04" db="UniProtKB">
        <authorList>
            <consortium name="EnsemblPlants"/>
        </authorList>
    </citation>
    <scope>IDENTIFICATION</scope>
</reference>
<evidence type="ECO:0000313" key="3">
    <source>
        <dbReference type="Proteomes" id="UP000032180"/>
    </source>
</evidence>
<dbReference type="HOGENOM" id="CLU_925468_0_0_1"/>
<keyword evidence="3" id="KW-1185">Reference proteome</keyword>
<dbReference type="PANTHER" id="PTHR31896:SF70">
    <property type="entry name" value="ACETYLTRANSFERASE"/>
    <property type="match status" value="1"/>
</dbReference>
<dbReference type="GO" id="GO:0050734">
    <property type="term" value="F:hydroxycinnamoyltransferase activity"/>
    <property type="evidence" value="ECO:0007669"/>
    <property type="project" value="UniProtKB-ARBA"/>
</dbReference>
<dbReference type="Gramene" id="LPERR11G03700.1">
    <property type="protein sequence ID" value="LPERR11G03700.1"/>
    <property type="gene ID" value="LPERR11G03700"/>
</dbReference>
<evidence type="ECO:0000256" key="1">
    <source>
        <dbReference type="ARBA" id="ARBA00022679"/>
    </source>
</evidence>
<dbReference type="eggNOG" id="ENOG502QVP8">
    <property type="taxonomic scope" value="Eukaryota"/>
</dbReference>
<dbReference type="InterPro" id="IPR051283">
    <property type="entry name" value="Sec_Metabolite_Acyltrans"/>
</dbReference>
<dbReference type="Gene3D" id="3.30.559.10">
    <property type="entry name" value="Chloramphenicol acetyltransferase-like domain"/>
    <property type="match status" value="2"/>
</dbReference>